<keyword evidence="1" id="KW-0677">Repeat</keyword>
<feature type="signal peptide" evidence="3">
    <location>
        <begin position="1"/>
        <end position="24"/>
    </location>
</feature>
<keyword evidence="6" id="KW-1185">Reference proteome</keyword>
<feature type="compositionally biased region" description="Low complexity" evidence="2">
    <location>
        <begin position="227"/>
        <end position="236"/>
    </location>
</feature>
<dbReference type="RefSeq" id="WP_186878786.1">
    <property type="nucleotide sequence ID" value="NZ_JACOPN010000006.1"/>
</dbReference>
<dbReference type="InterPro" id="IPR001119">
    <property type="entry name" value="SLH_dom"/>
</dbReference>
<dbReference type="PROSITE" id="PS51272">
    <property type="entry name" value="SLH"/>
    <property type="match status" value="2"/>
</dbReference>
<evidence type="ECO:0000256" key="1">
    <source>
        <dbReference type="ARBA" id="ARBA00022737"/>
    </source>
</evidence>
<dbReference type="Gene3D" id="3.10.620.30">
    <property type="match status" value="1"/>
</dbReference>
<dbReference type="SMART" id="SM00460">
    <property type="entry name" value="TGc"/>
    <property type="match status" value="1"/>
</dbReference>
<evidence type="ECO:0000313" key="5">
    <source>
        <dbReference type="EMBL" id="MBC5717566.1"/>
    </source>
</evidence>
<evidence type="ECO:0000256" key="3">
    <source>
        <dbReference type="SAM" id="SignalP"/>
    </source>
</evidence>
<organism evidence="5 6">
    <name type="scientific">Flintibacter faecis</name>
    <dbReference type="NCBI Taxonomy" id="2763047"/>
    <lineage>
        <taxon>Bacteria</taxon>
        <taxon>Bacillati</taxon>
        <taxon>Bacillota</taxon>
        <taxon>Clostridia</taxon>
        <taxon>Eubacteriales</taxon>
        <taxon>Flintibacter</taxon>
    </lineage>
</organism>
<feature type="domain" description="SLH" evidence="4">
    <location>
        <begin position="162"/>
        <end position="226"/>
    </location>
</feature>
<name>A0A8J6J5L1_9FIRM</name>
<dbReference type="Proteomes" id="UP000602260">
    <property type="component" value="Unassembled WGS sequence"/>
</dbReference>
<feature type="domain" description="SLH" evidence="4">
    <location>
        <begin position="29"/>
        <end position="98"/>
    </location>
</feature>
<proteinExistence type="predicted"/>
<dbReference type="SUPFAM" id="SSF54001">
    <property type="entry name" value="Cysteine proteinases"/>
    <property type="match status" value="1"/>
</dbReference>
<evidence type="ECO:0000259" key="4">
    <source>
        <dbReference type="PROSITE" id="PS51272"/>
    </source>
</evidence>
<feature type="chain" id="PRO_5038436779" evidence="3">
    <location>
        <begin position="25"/>
        <end position="518"/>
    </location>
</feature>
<evidence type="ECO:0000313" key="6">
    <source>
        <dbReference type="Proteomes" id="UP000602260"/>
    </source>
</evidence>
<accession>A0A8J6J5L1</accession>
<evidence type="ECO:0000256" key="2">
    <source>
        <dbReference type="SAM" id="MobiDB-lite"/>
    </source>
</evidence>
<dbReference type="Pfam" id="PF00395">
    <property type="entry name" value="SLH"/>
    <property type="match status" value="2"/>
</dbReference>
<gene>
    <name evidence="5" type="ORF">H8S55_09565</name>
</gene>
<dbReference type="EMBL" id="JACOPN010000006">
    <property type="protein sequence ID" value="MBC5717566.1"/>
    <property type="molecule type" value="Genomic_DNA"/>
</dbReference>
<keyword evidence="3" id="KW-0732">Signal</keyword>
<comment type="caution">
    <text evidence="5">The sequence shown here is derived from an EMBL/GenBank/DDBJ whole genome shotgun (WGS) entry which is preliminary data.</text>
</comment>
<sequence>MKKRMISLILSLTLLLSLSVPTFAAAPTTQPHFTDVPTSHWAYTQIERAYSDGVIAGTAGNAANYTGVFSPSGTLTEAQFVTIMTRAFFNDELEAAKKVVGSNAKWYAAAQKVAEDQHLLTFVQGKMDAPITRYDMAAIMTNIMDAKEFSGRPGLAETEATFDKIADFKSIPNSYQISVASVFAMGLISGVDSKGTFAGSSYMNRAQAAVVYGRMKDAFLNAGGNGTTTKPETTEPTPTPTPSAPGGDGESSVVGTTSSQPVTLSYATHKPVDDYWSEQSDAVKNATDKDAFNAAVNTLIHAEEIAKSSTSRQVNPNFNYAVYGENENIDALDKKEIAVSSTLGSINAYGSKFSAETANNCEVFNAYKMSDKVTAAVTEATSKFTPNMSDKEKIKICVDLITQKFSYDANGKGFTWTNGGTAGVCDDFAIATRNILGVSGIPTLTISGDVSTGPHVWNMAYADGEWVIVDATAAEYGYPQYMSMSEHEKIYGYNHSIYNGTGVQISKALIEAAESARK</sequence>
<dbReference type="AlphaFoldDB" id="A0A8J6J5L1"/>
<feature type="region of interest" description="Disordered" evidence="2">
    <location>
        <begin position="222"/>
        <end position="259"/>
    </location>
</feature>
<dbReference type="Pfam" id="PF01841">
    <property type="entry name" value="Transglut_core"/>
    <property type="match status" value="1"/>
</dbReference>
<dbReference type="InterPro" id="IPR038765">
    <property type="entry name" value="Papain-like_cys_pep_sf"/>
</dbReference>
<reference evidence="5" key="1">
    <citation type="submission" date="2020-08" db="EMBL/GenBank/DDBJ databases">
        <title>Genome public.</title>
        <authorList>
            <person name="Liu C."/>
            <person name="Sun Q."/>
        </authorList>
    </citation>
    <scope>NUCLEOTIDE SEQUENCE</scope>
    <source>
        <strain evidence="5">BX5</strain>
    </source>
</reference>
<protein>
    <submittedName>
        <fullName evidence="5">S-layer homology domain-containing protein</fullName>
    </submittedName>
</protein>
<dbReference type="InterPro" id="IPR002931">
    <property type="entry name" value="Transglutaminase-like"/>
</dbReference>